<sequence length="107" mass="11563">MSNEDHKEDAANYVAGGMRCGKTLVMENAKLKESLELAENDCKVTAGISAERLEKMNALKKELSEMAVAAAEEEVAAADDLVERNQLSATVSMQEALIKRFCEAALA</sequence>
<name>X0WGV1_9ZZZZ</name>
<accession>X0WGV1</accession>
<gene>
    <name evidence="1" type="ORF">S01H1_56920</name>
</gene>
<feature type="non-terminal residue" evidence="1">
    <location>
        <position position="107"/>
    </location>
</feature>
<reference evidence="1" key="1">
    <citation type="journal article" date="2014" name="Front. Microbiol.">
        <title>High frequency of phylogenetically diverse reductive dehalogenase-homologous genes in deep subseafloor sedimentary metagenomes.</title>
        <authorList>
            <person name="Kawai M."/>
            <person name="Futagami T."/>
            <person name="Toyoda A."/>
            <person name="Takaki Y."/>
            <person name="Nishi S."/>
            <person name="Hori S."/>
            <person name="Arai W."/>
            <person name="Tsubouchi T."/>
            <person name="Morono Y."/>
            <person name="Uchiyama I."/>
            <person name="Ito T."/>
            <person name="Fujiyama A."/>
            <person name="Inagaki F."/>
            <person name="Takami H."/>
        </authorList>
    </citation>
    <scope>NUCLEOTIDE SEQUENCE</scope>
    <source>
        <strain evidence="1">Expedition CK06-06</strain>
    </source>
</reference>
<protein>
    <submittedName>
        <fullName evidence="1">Uncharacterized protein</fullName>
    </submittedName>
</protein>
<proteinExistence type="predicted"/>
<dbReference type="EMBL" id="BARS01037098">
    <property type="protein sequence ID" value="GAG22422.1"/>
    <property type="molecule type" value="Genomic_DNA"/>
</dbReference>
<comment type="caution">
    <text evidence="1">The sequence shown here is derived from an EMBL/GenBank/DDBJ whole genome shotgun (WGS) entry which is preliminary data.</text>
</comment>
<evidence type="ECO:0000313" key="1">
    <source>
        <dbReference type="EMBL" id="GAG22422.1"/>
    </source>
</evidence>
<organism evidence="1">
    <name type="scientific">marine sediment metagenome</name>
    <dbReference type="NCBI Taxonomy" id="412755"/>
    <lineage>
        <taxon>unclassified sequences</taxon>
        <taxon>metagenomes</taxon>
        <taxon>ecological metagenomes</taxon>
    </lineage>
</organism>
<dbReference type="AlphaFoldDB" id="X0WGV1"/>